<proteinExistence type="predicted"/>
<evidence type="ECO:0000313" key="2">
    <source>
        <dbReference type="Proteomes" id="UP000032180"/>
    </source>
</evidence>
<keyword evidence="2" id="KW-1185">Reference proteome</keyword>
<reference evidence="1 2" key="1">
    <citation type="submission" date="2012-08" db="EMBL/GenBank/DDBJ databases">
        <title>Oryza genome evolution.</title>
        <authorList>
            <person name="Wing R.A."/>
        </authorList>
    </citation>
    <scope>NUCLEOTIDE SEQUENCE</scope>
</reference>
<protein>
    <submittedName>
        <fullName evidence="1">Uncharacterized protein</fullName>
    </submittedName>
</protein>
<reference evidence="1" key="3">
    <citation type="submission" date="2015-04" db="UniProtKB">
        <authorList>
            <consortium name="EnsemblPlants"/>
        </authorList>
    </citation>
    <scope>IDENTIFICATION</scope>
</reference>
<dbReference type="HOGENOM" id="CLU_2577330_0_0_1"/>
<dbReference type="Gramene" id="LPERR08G12110.1">
    <property type="protein sequence ID" value="LPERR08G12110.1"/>
    <property type="gene ID" value="LPERR08G12110"/>
</dbReference>
<sequence>MAVSASHMWLRRIARHRELRPSTVNLAVDALASASASPPSLGGGRSRLESLCSPLYRLDVEPVHRINSLGKWINVVIDAYK</sequence>
<evidence type="ECO:0000313" key="1">
    <source>
        <dbReference type="EnsemblPlants" id="LPERR08G12110.1"/>
    </source>
</evidence>
<dbReference type="Proteomes" id="UP000032180">
    <property type="component" value="Chromosome 8"/>
</dbReference>
<organism evidence="1 2">
    <name type="scientific">Leersia perrieri</name>
    <dbReference type="NCBI Taxonomy" id="77586"/>
    <lineage>
        <taxon>Eukaryota</taxon>
        <taxon>Viridiplantae</taxon>
        <taxon>Streptophyta</taxon>
        <taxon>Embryophyta</taxon>
        <taxon>Tracheophyta</taxon>
        <taxon>Spermatophyta</taxon>
        <taxon>Magnoliopsida</taxon>
        <taxon>Liliopsida</taxon>
        <taxon>Poales</taxon>
        <taxon>Poaceae</taxon>
        <taxon>BOP clade</taxon>
        <taxon>Oryzoideae</taxon>
        <taxon>Oryzeae</taxon>
        <taxon>Oryzinae</taxon>
        <taxon>Leersia</taxon>
    </lineage>
</organism>
<name>A0A0D9X7U4_9ORYZ</name>
<reference evidence="2" key="2">
    <citation type="submission" date="2013-12" db="EMBL/GenBank/DDBJ databases">
        <authorList>
            <person name="Yu Y."/>
            <person name="Lee S."/>
            <person name="de Baynast K."/>
            <person name="Wissotski M."/>
            <person name="Liu L."/>
            <person name="Talag J."/>
            <person name="Goicoechea J."/>
            <person name="Angelova A."/>
            <person name="Jetty R."/>
            <person name="Kudrna D."/>
            <person name="Golser W."/>
            <person name="Rivera L."/>
            <person name="Zhang J."/>
            <person name="Wing R."/>
        </authorList>
    </citation>
    <scope>NUCLEOTIDE SEQUENCE</scope>
</reference>
<dbReference type="EnsemblPlants" id="LPERR08G12110.1">
    <property type="protein sequence ID" value="LPERR08G12110.1"/>
    <property type="gene ID" value="LPERR08G12110"/>
</dbReference>
<accession>A0A0D9X7U4</accession>
<dbReference type="AlphaFoldDB" id="A0A0D9X7U4"/>